<name>A0A4S8MEG2_DENBC</name>
<protein>
    <submittedName>
        <fullName evidence="1">Uncharacterized protein</fullName>
    </submittedName>
</protein>
<gene>
    <name evidence="1" type="ORF">K435DRAFT_656188</name>
</gene>
<reference evidence="1 2" key="1">
    <citation type="journal article" date="2019" name="Nat. Ecol. Evol.">
        <title>Megaphylogeny resolves global patterns of mushroom evolution.</title>
        <authorList>
            <person name="Varga T."/>
            <person name="Krizsan K."/>
            <person name="Foldi C."/>
            <person name="Dima B."/>
            <person name="Sanchez-Garcia M."/>
            <person name="Sanchez-Ramirez S."/>
            <person name="Szollosi G.J."/>
            <person name="Szarkandi J.G."/>
            <person name="Papp V."/>
            <person name="Albert L."/>
            <person name="Andreopoulos W."/>
            <person name="Angelini C."/>
            <person name="Antonin V."/>
            <person name="Barry K.W."/>
            <person name="Bougher N.L."/>
            <person name="Buchanan P."/>
            <person name="Buyck B."/>
            <person name="Bense V."/>
            <person name="Catcheside P."/>
            <person name="Chovatia M."/>
            <person name="Cooper J."/>
            <person name="Damon W."/>
            <person name="Desjardin D."/>
            <person name="Finy P."/>
            <person name="Geml J."/>
            <person name="Haridas S."/>
            <person name="Hughes K."/>
            <person name="Justo A."/>
            <person name="Karasinski D."/>
            <person name="Kautmanova I."/>
            <person name="Kiss B."/>
            <person name="Kocsube S."/>
            <person name="Kotiranta H."/>
            <person name="LaButti K.M."/>
            <person name="Lechner B.E."/>
            <person name="Liimatainen K."/>
            <person name="Lipzen A."/>
            <person name="Lukacs Z."/>
            <person name="Mihaltcheva S."/>
            <person name="Morgado L.N."/>
            <person name="Niskanen T."/>
            <person name="Noordeloos M.E."/>
            <person name="Ohm R.A."/>
            <person name="Ortiz-Santana B."/>
            <person name="Ovrebo C."/>
            <person name="Racz N."/>
            <person name="Riley R."/>
            <person name="Savchenko A."/>
            <person name="Shiryaev A."/>
            <person name="Soop K."/>
            <person name="Spirin V."/>
            <person name="Szebenyi C."/>
            <person name="Tomsovsky M."/>
            <person name="Tulloss R.E."/>
            <person name="Uehling J."/>
            <person name="Grigoriev I.V."/>
            <person name="Vagvolgyi C."/>
            <person name="Papp T."/>
            <person name="Martin F.M."/>
            <person name="Miettinen O."/>
            <person name="Hibbett D.S."/>
            <person name="Nagy L.G."/>
        </authorList>
    </citation>
    <scope>NUCLEOTIDE SEQUENCE [LARGE SCALE GENOMIC DNA]</scope>
    <source>
        <strain evidence="1 2">CBS 962.96</strain>
    </source>
</reference>
<dbReference type="EMBL" id="ML179096">
    <property type="protein sequence ID" value="THV00993.1"/>
    <property type="molecule type" value="Genomic_DNA"/>
</dbReference>
<evidence type="ECO:0000313" key="2">
    <source>
        <dbReference type="Proteomes" id="UP000297245"/>
    </source>
</evidence>
<organism evidence="1 2">
    <name type="scientific">Dendrothele bispora (strain CBS 962.96)</name>
    <dbReference type="NCBI Taxonomy" id="1314807"/>
    <lineage>
        <taxon>Eukaryota</taxon>
        <taxon>Fungi</taxon>
        <taxon>Dikarya</taxon>
        <taxon>Basidiomycota</taxon>
        <taxon>Agaricomycotina</taxon>
        <taxon>Agaricomycetes</taxon>
        <taxon>Agaricomycetidae</taxon>
        <taxon>Agaricales</taxon>
        <taxon>Agaricales incertae sedis</taxon>
        <taxon>Dendrothele</taxon>
    </lineage>
</organism>
<dbReference type="AlphaFoldDB" id="A0A4S8MEG2"/>
<keyword evidence="2" id="KW-1185">Reference proteome</keyword>
<sequence>MEAYLMADVKGKDWRQAVDSLLELETAYSFKSSTKSLKNTKRPQAIQHWVSRGRKEAFPSILAGEKADSFHQSIAAWWNDLMPEWRKLEPGSEALAQVDWGETVEGPWGTIRNPGINGLYSILACMKWLLQLHHGEHKMDSGKAPSQWTLLLDDIVWVIDQLKAAESDDEHPAKKPRVDSA</sequence>
<accession>A0A4S8MEG2</accession>
<proteinExistence type="predicted"/>
<dbReference type="OrthoDB" id="2965534at2759"/>
<dbReference type="Proteomes" id="UP000297245">
    <property type="component" value="Unassembled WGS sequence"/>
</dbReference>
<evidence type="ECO:0000313" key="1">
    <source>
        <dbReference type="EMBL" id="THV00993.1"/>
    </source>
</evidence>